<sequence>MSSTKFLDLLPQELILLIAETIPKRATILALWSTCRQLRELLAPQAFSHLILDFRGEPPRVRSSINHLNALADGTALACRYARTMEIWSLRNLEVNSEYTRCAEFVGDRDFGFVLEEAMNNLECLKSLSWFVGYGEVTDIEGGVLRAVRFIESSSQDFTVTVAATRAEAAVVQVLRDHDCSTSLLLVAESGIDAVYGGLKYYCRRDTAMLAFDIDLGNDAASKDTTYWLPAANFKSLQTLKISQIQVDVSQTIFCQSAFWMALRDAGCQPLELAVGFITDTMLDYLISFSNLRYLCIQDTREHKGVHDSEYLATKFYKQALRAHRETLQTLVVDVWPLPGPWFLQHSNMDNLLLCRNLKRLAISLPSPIDVTSQVLLHRALNLRKSLRYLYQFSILETPDAWLSLKVSRFHPFIEAFKGKGPPITALGLRQIRFKTRFEVDGDKKVVRYHTG</sequence>
<gene>
    <name evidence="1" type="ORF">BDN72DRAFT_843293</name>
</gene>
<keyword evidence="2" id="KW-1185">Reference proteome</keyword>
<accession>A0ACD3AMX0</accession>
<evidence type="ECO:0000313" key="2">
    <source>
        <dbReference type="Proteomes" id="UP000308600"/>
    </source>
</evidence>
<reference evidence="1 2" key="1">
    <citation type="journal article" date="2019" name="Nat. Ecol. Evol.">
        <title>Megaphylogeny resolves global patterns of mushroom evolution.</title>
        <authorList>
            <person name="Varga T."/>
            <person name="Krizsan K."/>
            <person name="Foldi C."/>
            <person name="Dima B."/>
            <person name="Sanchez-Garcia M."/>
            <person name="Sanchez-Ramirez S."/>
            <person name="Szollosi G.J."/>
            <person name="Szarkandi J.G."/>
            <person name="Papp V."/>
            <person name="Albert L."/>
            <person name="Andreopoulos W."/>
            <person name="Angelini C."/>
            <person name="Antonin V."/>
            <person name="Barry K.W."/>
            <person name="Bougher N.L."/>
            <person name="Buchanan P."/>
            <person name="Buyck B."/>
            <person name="Bense V."/>
            <person name="Catcheside P."/>
            <person name="Chovatia M."/>
            <person name="Cooper J."/>
            <person name="Damon W."/>
            <person name="Desjardin D."/>
            <person name="Finy P."/>
            <person name="Geml J."/>
            <person name="Haridas S."/>
            <person name="Hughes K."/>
            <person name="Justo A."/>
            <person name="Karasinski D."/>
            <person name="Kautmanova I."/>
            <person name="Kiss B."/>
            <person name="Kocsube S."/>
            <person name="Kotiranta H."/>
            <person name="LaButti K.M."/>
            <person name="Lechner B.E."/>
            <person name="Liimatainen K."/>
            <person name="Lipzen A."/>
            <person name="Lukacs Z."/>
            <person name="Mihaltcheva S."/>
            <person name="Morgado L.N."/>
            <person name="Niskanen T."/>
            <person name="Noordeloos M.E."/>
            <person name="Ohm R.A."/>
            <person name="Ortiz-Santana B."/>
            <person name="Ovrebo C."/>
            <person name="Racz N."/>
            <person name="Riley R."/>
            <person name="Savchenko A."/>
            <person name="Shiryaev A."/>
            <person name="Soop K."/>
            <person name="Spirin V."/>
            <person name="Szebenyi C."/>
            <person name="Tomsovsky M."/>
            <person name="Tulloss R.E."/>
            <person name="Uehling J."/>
            <person name="Grigoriev I.V."/>
            <person name="Vagvolgyi C."/>
            <person name="Papp T."/>
            <person name="Martin F.M."/>
            <person name="Miettinen O."/>
            <person name="Hibbett D.S."/>
            <person name="Nagy L.G."/>
        </authorList>
    </citation>
    <scope>NUCLEOTIDE SEQUENCE [LARGE SCALE GENOMIC DNA]</scope>
    <source>
        <strain evidence="1 2">NL-1719</strain>
    </source>
</reference>
<protein>
    <submittedName>
        <fullName evidence="1">Uncharacterized protein</fullName>
    </submittedName>
</protein>
<organism evidence="1 2">
    <name type="scientific">Pluteus cervinus</name>
    <dbReference type="NCBI Taxonomy" id="181527"/>
    <lineage>
        <taxon>Eukaryota</taxon>
        <taxon>Fungi</taxon>
        <taxon>Dikarya</taxon>
        <taxon>Basidiomycota</taxon>
        <taxon>Agaricomycotina</taxon>
        <taxon>Agaricomycetes</taxon>
        <taxon>Agaricomycetidae</taxon>
        <taxon>Agaricales</taxon>
        <taxon>Pluteineae</taxon>
        <taxon>Pluteaceae</taxon>
        <taxon>Pluteus</taxon>
    </lineage>
</organism>
<proteinExistence type="predicted"/>
<evidence type="ECO:0000313" key="1">
    <source>
        <dbReference type="EMBL" id="TFK67268.1"/>
    </source>
</evidence>
<dbReference type="Proteomes" id="UP000308600">
    <property type="component" value="Unassembled WGS sequence"/>
</dbReference>
<dbReference type="EMBL" id="ML208380">
    <property type="protein sequence ID" value="TFK67268.1"/>
    <property type="molecule type" value="Genomic_DNA"/>
</dbReference>
<name>A0ACD3AMX0_9AGAR</name>